<evidence type="ECO:0000256" key="5">
    <source>
        <dbReference type="ARBA" id="ARBA00023014"/>
    </source>
</evidence>
<dbReference type="PANTHER" id="PTHR10371">
    <property type="entry name" value="NADH DEHYDROGENASE UBIQUINONE FLAVOPROTEIN 2, MITOCHONDRIAL"/>
    <property type="match status" value="1"/>
</dbReference>
<gene>
    <name evidence="8" type="primary">nuoE</name>
    <name evidence="8" type="ORF">GCM10023082_55810</name>
</gene>
<evidence type="ECO:0000256" key="3">
    <source>
        <dbReference type="ARBA" id="ARBA00022723"/>
    </source>
</evidence>
<keyword evidence="9" id="KW-1185">Reference proteome</keyword>
<evidence type="ECO:0000256" key="7">
    <source>
        <dbReference type="SAM" id="MobiDB-lite"/>
    </source>
</evidence>
<dbReference type="InterPro" id="IPR041921">
    <property type="entry name" value="NuoE_N"/>
</dbReference>
<feature type="compositionally biased region" description="Low complexity" evidence="7">
    <location>
        <begin position="249"/>
        <end position="261"/>
    </location>
</feature>
<dbReference type="InterPro" id="IPR002023">
    <property type="entry name" value="NuoE-like"/>
</dbReference>
<sequence>MTTTPPSPVPLGMPQPPAPAYPAEVRERLEADAREVIARYPGARSALLPLLHLVQAEEGYVSRTGMAFCAELLGLTTAEVTAVATFYTMYRRKPSGDYQVGVCTNTLCAVMGGDAIFDELKAHLGVGNDETTPDGKVTLEHIECNAACDYAPVVMVNWEFFDNQDPESAKRLVDDLRAGRPVEPTRGAPLCTYQETSRILAGFPDTREGAVAAGGGAGHASLTGLRLAKGEAPGRVVRPRDGARPEEAPQPGSQHPSSHSRPSPDPHPSTSPFGPPETPQPTAESDPQHPAGPVGGGTGGAADTDGPDTDEGER</sequence>
<dbReference type="EMBL" id="BAABEP010000058">
    <property type="protein sequence ID" value="GAA3753031.1"/>
    <property type="molecule type" value="Genomic_DNA"/>
</dbReference>
<dbReference type="PROSITE" id="PS01099">
    <property type="entry name" value="COMPLEX1_24K"/>
    <property type="match status" value="1"/>
</dbReference>
<dbReference type="NCBIfam" id="NF005721">
    <property type="entry name" value="PRK07539.1-1"/>
    <property type="match status" value="1"/>
</dbReference>
<feature type="compositionally biased region" description="Pro residues" evidence="7">
    <location>
        <begin position="263"/>
        <end position="279"/>
    </location>
</feature>
<feature type="region of interest" description="Disordered" evidence="7">
    <location>
        <begin position="224"/>
        <end position="314"/>
    </location>
</feature>
<comment type="similarity">
    <text evidence="1">Belongs to the complex I 24 kDa subunit family.</text>
</comment>
<organism evidence="8 9">
    <name type="scientific">Streptomyces tremellae</name>
    <dbReference type="NCBI Taxonomy" id="1124239"/>
    <lineage>
        <taxon>Bacteria</taxon>
        <taxon>Bacillati</taxon>
        <taxon>Actinomycetota</taxon>
        <taxon>Actinomycetes</taxon>
        <taxon>Kitasatosporales</taxon>
        <taxon>Streptomycetaceae</taxon>
        <taxon>Streptomyces</taxon>
    </lineage>
</organism>
<proteinExistence type="inferred from homology"/>
<dbReference type="InterPro" id="IPR042128">
    <property type="entry name" value="NuoE_dom"/>
</dbReference>
<comment type="cofactor">
    <cofactor evidence="6">
        <name>[2Fe-2S] cluster</name>
        <dbReference type="ChEBI" id="CHEBI:190135"/>
    </cofactor>
</comment>
<dbReference type="PANTHER" id="PTHR10371:SF3">
    <property type="entry name" value="NADH DEHYDROGENASE [UBIQUINONE] FLAVOPROTEIN 2, MITOCHONDRIAL"/>
    <property type="match status" value="1"/>
</dbReference>
<evidence type="ECO:0000256" key="2">
    <source>
        <dbReference type="ARBA" id="ARBA00022714"/>
    </source>
</evidence>
<keyword evidence="4" id="KW-0408">Iron</keyword>
<keyword evidence="5" id="KW-0411">Iron-sulfur</keyword>
<evidence type="ECO:0000256" key="6">
    <source>
        <dbReference type="ARBA" id="ARBA00034078"/>
    </source>
</evidence>
<dbReference type="CDD" id="cd03064">
    <property type="entry name" value="TRX_Fd_NuoE"/>
    <property type="match status" value="1"/>
</dbReference>
<reference evidence="9" key="1">
    <citation type="journal article" date="2019" name="Int. J. Syst. Evol. Microbiol.">
        <title>The Global Catalogue of Microorganisms (GCM) 10K type strain sequencing project: providing services to taxonomists for standard genome sequencing and annotation.</title>
        <authorList>
            <consortium name="The Broad Institute Genomics Platform"/>
            <consortium name="The Broad Institute Genome Sequencing Center for Infectious Disease"/>
            <person name="Wu L."/>
            <person name="Ma J."/>
        </authorList>
    </citation>
    <scope>NUCLEOTIDE SEQUENCE [LARGE SCALE GENOMIC DNA]</scope>
    <source>
        <strain evidence="9">JCM 30846</strain>
    </source>
</reference>
<evidence type="ECO:0000313" key="9">
    <source>
        <dbReference type="Proteomes" id="UP001499884"/>
    </source>
</evidence>
<dbReference type="NCBIfam" id="TIGR01958">
    <property type="entry name" value="nuoE_fam"/>
    <property type="match status" value="1"/>
</dbReference>
<dbReference type="Pfam" id="PF01257">
    <property type="entry name" value="2Fe-2S_thioredx"/>
    <property type="match status" value="1"/>
</dbReference>
<evidence type="ECO:0000256" key="4">
    <source>
        <dbReference type="ARBA" id="ARBA00023004"/>
    </source>
</evidence>
<feature type="compositionally biased region" description="Basic and acidic residues" evidence="7">
    <location>
        <begin position="238"/>
        <end position="247"/>
    </location>
</feature>
<evidence type="ECO:0000256" key="1">
    <source>
        <dbReference type="ARBA" id="ARBA00010643"/>
    </source>
</evidence>
<name>A0ABP7G2F4_9ACTN</name>
<dbReference type="SUPFAM" id="SSF52833">
    <property type="entry name" value="Thioredoxin-like"/>
    <property type="match status" value="1"/>
</dbReference>
<dbReference type="InterPro" id="IPR036249">
    <property type="entry name" value="Thioredoxin-like_sf"/>
</dbReference>
<accession>A0ABP7G2F4</accession>
<keyword evidence="3" id="KW-0479">Metal-binding</keyword>
<dbReference type="Proteomes" id="UP001499884">
    <property type="component" value="Unassembled WGS sequence"/>
</dbReference>
<protein>
    <submittedName>
        <fullName evidence="8">NADH-quinone oxidoreductase subunit NuoE</fullName>
    </submittedName>
</protein>
<comment type="caution">
    <text evidence="8">The sequence shown here is derived from an EMBL/GenBank/DDBJ whole genome shotgun (WGS) entry which is preliminary data.</text>
</comment>
<dbReference type="Gene3D" id="3.40.30.10">
    <property type="entry name" value="Glutaredoxin"/>
    <property type="match status" value="1"/>
</dbReference>
<keyword evidence="2" id="KW-0001">2Fe-2S</keyword>
<evidence type="ECO:0000313" key="8">
    <source>
        <dbReference type="EMBL" id="GAA3753031.1"/>
    </source>
</evidence>
<feature type="compositionally biased region" description="Acidic residues" evidence="7">
    <location>
        <begin position="305"/>
        <end position="314"/>
    </location>
</feature>
<dbReference type="Gene3D" id="1.10.10.1590">
    <property type="entry name" value="NADH-quinone oxidoreductase subunit E"/>
    <property type="match status" value="1"/>
</dbReference>